<accession>A0ABQ9VFN7</accession>
<feature type="compositionally biased region" description="Basic and acidic residues" evidence="1">
    <location>
        <begin position="1"/>
        <end position="12"/>
    </location>
</feature>
<protein>
    <submittedName>
        <fullName evidence="2">Uncharacterized protein</fullName>
    </submittedName>
</protein>
<evidence type="ECO:0000313" key="3">
    <source>
        <dbReference type="Proteomes" id="UP001266305"/>
    </source>
</evidence>
<feature type="region of interest" description="Disordered" evidence="1">
    <location>
        <begin position="1"/>
        <end position="22"/>
    </location>
</feature>
<sequence>SATVSRPEKGHSTEQLLGTQEPGRCCTIQDSLLRHRSSLERPTGCQLRMVSANHPSTT</sequence>
<gene>
    <name evidence="2" type="ORF">P7K49_013356</name>
</gene>
<dbReference type="EMBL" id="JASSZA010000006">
    <property type="protein sequence ID" value="KAK2108191.1"/>
    <property type="molecule type" value="Genomic_DNA"/>
</dbReference>
<comment type="caution">
    <text evidence="2">The sequence shown here is derived from an EMBL/GenBank/DDBJ whole genome shotgun (WGS) entry which is preliminary data.</text>
</comment>
<evidence type="ECO:0000313" key="2">
    <source>
        <dbReference type="EMBL" id="KAK2108191.1"/>
    </source>
</evidence>
<proteinExistence type="predicted"/>
<evidence type="ECO:0000256" key="1">
    <source>
        <dbReference type="SAM" id="MobiDB-lite"/>
    </source>
</evidence>
<feature type="non-terminal residue" evidence="2">
    <location>
        <position position="58"/>
    </location>
</feature>
<keyword evidence="3" id="KW-1185">Reference proteome</keyword>
<name>A0ABQ9VFN7_SAGOE</name>
<reference evidence="2 3" key="1">
    <citation type="submission" date="2023-05" db="EMBL/GenBank/DDBJ databases">
        <title>B98-5 Cell Line De Novo Hybrid Assembly: An Optical Mapping Approach.</title>
        <authorList>
            <person name="Kananen K."/>
            <person name="Auerbach J.A."/>
            <person name="Kautto E."/>
            <person name="Blachly J.S."/>
        </authorList>
    </citation>
    <scope>NUCLEOTIDE SEQUENCE [LARGE SCALE GENOMIC DNA]</scope>
    <source>
        <strain evidence="2">B95-8</strain>
        <tissue evidence="2">Cell line</tissue>
    </source>
</reference>
<organism evidence="2 3">
    <name type="scientific">Saguinus oedipus</name>
    <name type="common">Cotton-top tamarin</name>
    <name type="synonym">Oedipomidas oedipus</name>
    <dbReference type="NCBI Taxonomy" id="9490"/>
    <lineage>
        <taxon>Eukaryota</taxon>
        <taxon>Metazoa</taxon>
        <taxon>Chordata</taxon>
        <taxon>Craniata</taxon>
        <taxon>Vertebrata</taxon>
        <taxon>Euteleostomi</taxon>
        <taxon>Mammalia</taxon>
        <taxon>Eutheria</taxon>
        <taxon>Euarchontoglires</taxon>
        <taxon>Primates</taxon>
        <taxon>Haplorrhini</taxon>
        <taxon>Platyrrhini</taxon>
        <taxon>Cebidae</taxon>
        <taxon>Callitrichinae</taxon>
        <taxon>Saguinus</taxon>
    </lineage>
</organism>
<dbReference type="Proteomes" id="UP001266305">
    <property type="component" value="Unassembled WGS sequence"/>
</dbReference>
<feature type="non-terminal residue" evidence="2">
    <location>
        <position position="1"/>
    </location>
</feature>